<dbReference type="Proteomes" id="UP000239663">
    <property type="component" value="Unassembled WGS sequence"/>
</dbReference>
<comment type="similarity">
    <text evidence="1 5">Belongs to the flavin oxidoreductase frp family.</text>
</comment>
<dbReference type="Gene3D" id="3.40.109.10">
    <property type="entry name" value="NADH Oxidase"/>
    <property type="match status" value="1"/>
</dbReference>
<dbReference type="InterPro" id="IPR029479">
    <property type="entry name" value="Nitroreductase"/>
</dbReference>
<evidence type="ECO:0000256" key="5">
    <source>
        <dbReference type="PIRNR" id="PIRNR005426"/>
    </source>
</evidence>
<dbReference type="Pfam" id="PF00881">
    <property type="entry name" value="Nitroreductase"/>
    <property type="match status" value="1"/>
</dbReference>
<dbReference type="PANTHER" id="PTHR43425:SF2">
    <property type="entry name" value="OXYGEN-INSENSITIVE NADPH NITROREDUCTASE"/>
    <property type="match status" value="1"/>
</dbReference>
<name>A0A2S7MXN0_9BACI</name>
<keyword evidence="4 5" id="KW-0560">Oxidoreductase</keyword>
<evidence type="ECO:0000313" key="7">
    <source>
        <dbReference type="EMBL" id="PQD94507.1"/>
    </source>
</evidence>
<accession>A0A2S7MXN0</accession>
<dbReference type="AlphaFoldDB" id="A0A2S7MXN0"/>
<dbReference type="PIRSF" id="PIRSF005426">
    <property type="entry name" value="Frp"/>
    <property type="match status" value="1"/>
</dbReference>
<dbReference type="OrthoDB" id="9775805at2"/>
<organism evidence="7 8">
    <name type="scientific">Pradoshia eiseniae</name>
    <dbReference type="NCBI Taxonomy" id="2064768"/>
    <lineage>
        <taxon>Bacteria</taxon>
        <taxon>Bacillati</taxon>
        <taxon>Bacillota</taxon>
        <taxon>Bacilli</taxon>
        <taxon>Bacillales</taxon>
        <taxon>Bacillaceae</taxon>
        <taxon>Pradoshia</taxon>
    </lineage>
</organism>
<dbReference type="InterPro" id="IPR000415">
    <property type="entry name" value="Nitroreductase-like"/>
</dbReference>
<feature type="domain" description="Nitroreductase" evidence="6">
    <location>
        <begin position="8"/>
        <end position="164"/>
    </location>
</feature>
<sequence length="246" mass="27617">MNEVIRTIQNHRSHRSYLPKEIDERMLEQIIQSVQAAPSWINGQQVSVIAIKDPDRKKKLAALSGNQKYIEEAPVFLIFCIDFYRTYLASQMENTPFVVSENIDTLLVGSTDVGIALGTAVIAAESLGLGTVPIGGIRRNLEDVITELNLPPYVLPISGLCVGYPDGDPGLKPRLPQEAVYHEEIYQQDLKPALENYNTTYQAYLEERSSGKQSGTWTKAVAGFYSKQYYEGIEKALKKQHLPHYK</sequence>
<evidence type="ECO:0000259" key="6">
    <source>
        <dbReference type="Pfam" id="PF00881"/>
    </source>
</evidence>
<dbReference type="InterPro" id="IPR016446">
    <property type="entry name" value="Flavin_OxRdtase_Frp"/>
</dbReference>
<keyword evidence="3 5" id="KW-0288">FMN</keyword>
<dbReference type="SUPFAM" id="SSF55469">
    <property type="entry name" value="FMN-dependent nitroreductase-like"/>
    <property type="match status" value="1"/>
</dbReference>
<dbReference type="RefSeq" id="WP_104850145.1">
    <property type="nucleotide sequence ID" value="NZ_PKOZ01000009.1"/>
</dbReference>
<gene>
    <name evidence="7" type="ORF">CYL18_13940</name>
</gene>
<protein>
    <submittedName>
        <fullName evidence="7">NADPH-dependent oxidoreductase</fullName>
    </submittedName>
</protein>
<evidence type="ECO:0000256" key="4">
    <source>
        <dbReference type="ARBA" id="ARBA00023002"/>
    </source>
</evidence>
<dbReference type="PANTHER" id="PTHR43425">
    <property type="entry name" value="OXYGEN-INSENSITIVE NADPH NITROREDUCTASE"/>
    <property type="match status" value="1"/>
</dbReference>
<keyword evidence="5" id="KW-0521">NADP</keyword>
<evidence type="ECO:0000256" key="2">
    <source>
        <dbReference type="ARBA" id="ARBA00022630"/>
    </source>
</evidence>
<keyword evidence="8" id="KW-1185">Reference proteome</keyword>
<dbReference type="EMBL" id="PKOZ01000009">
    <property type="protein sequence ID" value="PQD94507.1"/>
    <property type="molecule type" value="Genomic_DNA"/>
</dbReference>
<dbReference type="CDD" id="cd02146">
    <property type="entry name" value="NfsA-like"/>
    <property type="match status" value="1"/>
</dbReference>
<dbReference type="GO" id="GO:0016491">
    <property type="term" value="F:oxidoreductase activity"/>
    <property type="evidence" value="ECO:0007669"/>
    <property type="project" value="UniProtKB-UniRule"/>
</dbReference>
<evidence type="ECO:0000256" key="1">
    <source>
        <dbReference type="ARBA" id="ARBA00008366"/>
    </source>
</evidence>
<reference evidence="7 8" key="1">
    <citation type="submission" date="2017-12" db="EMBL/GenBank/DDBJ databases">
        <title>Taxonomic description and draft genome of Pradoshia cofamensis Gen. nov., sp. nov., a thermotolerant bacillale isolated from anterior gut of earthworm Eisenia fetida.</title>
        <authorList>
            <person name="Saha T."/>
            <person name="Chakraborty R."/>
        </authorList>
    </citation>
    <scope>NUCLEOTIDE SEQUENCE [LARGE SCALE GENOMIC DNA]</scope>
    <source>
        <strain evidence="7 8">EAG3</strain>
    </source>
</reference>
<proteinExistence type="inferred from homology"/>
<keyword evidence="2 5" id="KW-0285">Flavoprotein</keyword>
<evidence type="ECO:0000313" key="8">
    <source>
        <dbReference type="Proteomes" id="UP000239663"/>
    </source>
</evidence>
<evidence type="ECO:0000256" key="3">
    <source>
        <dbReference type="ARBA" id="ARBA00022643"/>
    </source>
</evidence>
<comment type="caution">
    <text evidence="7">The sequence shown here is derived from an EMBL/GenBank/DDBJ whole genome shotgun (WGS) entry which is preliminary data.</text>
</comment>